<accession>A0AAJ1IEE2</accession>
<dbReference type="Pfam" id="PF03773">
    <property type="entry name" value="ArsP_1"/>
    <property type="match status" value="1"/>
</dbReference>
<evidence type="ECO:0000256" key="3">
    <source>
        <dbReference type="ARBA" id="ARBA00022475"/>
    </source>
</evidence>
<feature type="transmembrane region" description="Helical" evidence="7">
    <location>
        <begin position="36"/>
        <end position="57"/>
    </location>
</feature>
<reference evidence="8 9" key="1">
    <citation type="submission" date="2022-12" db="EMBL/GenBank/DDBJ databases">
        <title>Metagenome assembled genome from gulf of manar.</title>
        <authorList>
            <person name="Kohli P."/>
            <person name="Pk S."/>
            <person name="Venkata Ramana C."/>
            <person name="Sasikala C."/>
        </authorList>
    </citation>
    <scope>NUCLEOTIDE SEQUENCE [LARGE SCALE GENOMIC DNA]</scope>
    <source>
        <strain evidence="8">JB008</strain>
    </source>
</reference>
<dbReference type="InterPro" id="IPR005524">
    <property type="entry name" value="DUF318"/>
</dbReference>
<gene>
    <name evidence="8" type="ORF">PQJ61_06405</name>
</gene>
<feature type="transmembrane region" description="Helical" evidence="7">
    <location>
        <begin position="141"/>
        <end position="159"/>
    </location>
</feature>
<protein>
    <submittedName>
        <fullName evidence="8">Permease</fullName>
    </submittedName>
</protein>
<evidence type="ECO:0000256" key="7">
    <source>
        <dbReference type="SAM" id="Phobius"/>
    </source>
</evidence>
<keyword evidence="5 7" id="KW-1133">Transmembrane helix</keyword>
<keyword evidence="4 7" id="KW-0812">Transmembrane</keyword>
<feature type="transmembrane region" description="Helical" evidence="7">
    <location>
        <begin position="6"/>
        <end position="24"/>
    </location>
</feature>
<dbReference type="AlphaFoldDB" id="A0AAJ1IEE2"/>
<proteinExistence type="inferred from homology"/>
<keyword evidence="6 7" id="KW-0472">Membrane</keyword>
<dbReference type="GO" id="GO:0005886">
    <property type="term" value="C:plasma membrane"/>
    <property type="evidence" value="ECO:0007669"/>
    <property type="project" value="UniProtKB-SubCell"/>
</dbReference>
<organism evidence="8 9">
    <name type="scientific">Candidatus Thalassospirochaeta sargassi</name>
    <dbReference type="NCBI Taxonomy" id="3119039"/>
    <lineage>
        <taxon>Bacteria</taxon>
        <taxon>Pseudomonadati</taxon>
        <taxon>Spirochaetota</taxon>
        <taxon>Spirochaetia</taxon>
        <taxon>Spirochaetales</taxon>
        <taxon>Spirochaetaceae</taxon>
        <taxon>Candidatus Thalassospirochaeta</taxon>
    </lineage>
</organism>
<keyword evidence="3" id="KW-1003">Cell membrane</keyword>
<evidence type="ECO:0000256" key="1">
    <source>
        <dbReference type="ARBA" id="ARBA00004651"/>
    </source>
</evidence>
<evidence type="ECO:0000256" key="5">
    <source>
        <dbReference type="ARBA" id="ARBA00022989"/>
    </source>
</evidence>
<sequence length="177" mass="19722">MKKKFFYFAAIFIYLVFISISFVIDFEPGKNIGLNFTEYAISLVKIVPCAFILVGLFEVWVKREVVEKNLGKESGIVGYFWAILLGGVTIGPMIVALPVAQALHKKGASMRVIFTYLGASATCRIPMTIFEATCVGIKFTIVRYAASIPLLIIFAAIYGRVLDNRNYSRLDNTAQEN</sequence>
<name>A0AAJ1IEE2_9SPIO</name>
<evidence type="ECO:0000256" key="4">
    <source>
        <dbReference type="ARBA" id="ARBA00022692"/>
    </source>
</evidence>
<feature type="transmembrane region" description="Helical" evidence="7">
    <location>
        <begin position="77"/>
        <end position="100"/>
    </location>
</feature>
<evidence type="ECO:0000256" key="6">
    <source>
        <dbReference type="ARBA" id="ARBA00023136"/>
    </source>
</evidence>
<comment type="similarity">
    <text evidence="2">Belongs to the UPF0718 family.</text>
</comment>
<evidence type="ECO:0000313" key="9">
    <source>
        <dbReference type="Proteomes" id="UP001221217"/>
    </source>
</evidence>
<comment type="caution">
    <text evidence="8">The sequence shown here is derived from an EMBL/GenBank/DDBJ whole genome shotgun (WGS) entry which is preliminary data.</text>
</comment>
<evidence type="ECO:0000256" key="2">
    <source>
        <dbReference type="ARBA" id="ARBA00006386"/>
    </source>
</evidence>
<dbReference type="EMBL" id="JAQQAL010000011">
    <property type="protein sequence ID" value="MDC7226377.1"/>
    <property type="molecule type" value="Genomic_DNA"/>
</dbReference>
<evidence type="ECO:0000313" key="8">
    <source>
        <dbReference type="EMBL" id="MDC7226377.1"/>
    </source>
</evidence>
<dbReference type="Proteomes" id="UP001221217">
    <property type="component" value="Unassembled WGS sequence"/>
</dbReference>
<comment type="subcellular location">
    <subcellularLocation>
        <location evidence="1">Cell membrane</location>
        <topology evidence="1">Multi-pass membrane protein</topology>
    </subcellularLocation>
</comment>